<dbReference type="AlphaFoldDB" id="A0A1F6VH68"/>
<dbReference type="Proteomes" id="UP000179076">
    <property type="component" value="Unassembled WGS sequence"/>
</dbReference>
<keyword evidence="5 10" id="KW-0997">Cell inner membrane</keyword>
<comment type="similarity">
    <text evidence="2 10">Belongs to the GSP K family.</text>
</comment>
<proteinExistence type="inferred from homology"/>
<keyword evidence="9 10" id="KW-0472">Membrane</keyword>
<feature type="domain" description="T2SS protein K first SAM-like" evidence="12">
    <location>
        <begin position="103"/>
        <end position="203"/>
    </location>
</feature>
<accession>A0A1F6VH68</accession>
<keyword evidence="7" id="KW-0653">Protein transport</keyword>
<evidence type="ECO:0000256" key="6">
    <source>
        <dbReference type="ARBA" id="ARBA00022692"/>
    </source>
</evidence>
<dbReference type="NCBIfam" id="NF037980">
    <property type="entry name" value="T2SS_GspK"/>
    <property type="match status" value="1"/>
</dbReference>
<reference evidence="13 14" key="1">
    <citation type="journal article" date="2016" name="Nat. Commun.">
        <title>Thousands of microbial genomes shed light on interconnected biogeochemical processes in an aquifer system.</title>
        <authorList>
            <person name="Anantharaman K."/>
            <person name="Brown C.T."/>
            <person name="Hug L.A."/>
            <person name="Sharon I."/>
            <person name="Castelle C.J."/>
            <person name="Probst A.J."/>
            <person name="Thomas B.C."/>
            <person name="Singh A."/>
            <person name="Wilkins M.J."/>
            <person name="Karaoz U."/>
            <person name="Brodie E.L."/>
            <person name="Williams K.H."/>
            <person name="Hubbard S.S."/>
            <person name="Banfield J.F."/>
        </authorList>
    </citation>
    <scope>NUCLEOTIDE SEQUENCE [LARGE SCALE GENOMIC DNA]</scope>
</reference>
<sequence length="316" mass="35203">MKSYQQGVALITAMLIMAIIATLATSLALGQQVWLRQTQNLADLAQAERVRHGAYEYAAAVLVRDAKNANTNKTDHLQEPWSQPISLPVDGGVVFIKIDDAQARFNLNNLVQQGQSVPDEADIYRRLLAPFAPPTDLVNPLLDWIDEKPDTLAGGAEDLDYLNLDLPYRTANQPLRSVNELRLVKGYTEKMVEDLRPHVEVLPPTANRTKINVNTADKAVLDALIGTDSTLAIEARARNPFETAQDFQRLFPGAQLKQNTYDVRSDFFIVTVIARIGRIERRTEALIKRSSGSNASASVLWYRQPSIQIVIDEDKS</sequence>
<dbReference type="PIRSF" id="PIRSF002786">
    <property type="entry name" value="XcpX"/>
    <property type="match status" value="1"/>
</dbReference>
<feature type="domain" description="T2SS protein K second SAM-like" evidence="11">
    <location>
        <begin position="211"/>
        <end position="259"/>
    </location>
</feature>
<protein>
    <recommendedName>
        <fullName evidence="10">Type II secretion system protein K</fullName>
    </recommendedName>
</protein>
<gene>
    <name evidence="13" type="ORF">A2W18_08670</name>
</gene>
<evidence type="ECO:0000256" key="3">
    <source>
        <dbReference type="ARBA" id="ARBA00022448"/>
    </source>
</evidence>
<dbReference type="InterPro" id="IPR038072">
    <property type="entry name" value="GspK_central_sf"/>
</dbReference>
<dbReference type="InterPro" id="IPR049031">
    <property type="entry name" value="T2SSK_SAM-like_1st"/>
</dbReference>
<dbReference type="Gene3D" id="3.30.1300.30">
    <property type="entry name" value="GSPII I/J protein-like"/>
    <property type="match status" value="1"/>
</dbReference>
<dbReference type="PANTHER" id="PTHR38831:SF1">
    <property type="entry name" value="TYPE II SECRETION SYSTEM PROTEIN K-RELATED"/>
    <property type="match status" value="1"/>
</dbReference>
<name>A0A1F6VH68_9PROT</name>
<evidence type="ECO:0000256" key="8">
    <source>
        <dbReference type="ARBA" id="ARBA00022989"/>
    </source>
</evidence>
<evidence type="ECO:0000259" key="11">
    <source>
        <dbReference type="Pfam" id="PF03934"/>
    </source>
</evidence>
<organism evidence="13 14">
    <name type="scientific">Candidatus Muproteobacteria bacterium RBG_16_60_9</name>
    <dbReference type="NCBI Taxonomy" id="1817755"/>
    <lineage>
        <taxon>Bacteria</taxon>
        <taxon>Pseudomonadati</taxon>
        <taxon>Pseudomonadota</taxon>
        <taxon>Candidatus Muproteobacteria</taxon>
    </lineage>
</organism>
<evidence type="ECO:0000256" key="5">
    <source>
        <dbReference type="ARBA" id="ARBA00022519"/>
    </source>
</evidence>
<evidence type="ECO:0000256" key="1">
    <source>
        <dbReference type="ARBA" id="ARBA00004533"/>
    </source>
</evidence>
<dbReference type="Pfam" id="PF03934">
    <property type="entry name" value="T2SSK"/>
    <property type="match status" value="1"/>
</dbReference>
<evidence type="ECO:0000259" key="12">
    <source>
        <dbReference type="Pfam" id="PF21687"/>
    </source>
</evidence>
<comment type="subcellular location">
    <subcellularLocation>
        <location evidence="1 10">Cell inner membrane</location>
    </subcellularLocation>
</comment>
<dbReference type="InterPro" id="IPR049179">
    <property type="entry name" value="T2SSK_SAM-like_2nd"/>
</dbReference>
<dbReference type="Gene3D" id="1.10.40.60">
    <property type="entry name" value="EpsJ-like"/>
    <property type="match status" value="2"/>
</dbReference>
<dbReference type="InterPro" id="IPR005628">
    <property type="entry name" value="GspK"/>
</dbReference>
<dbReference type="SUPFAM" id="SSF158544">
    <property type="entry name" value="GspK insert domain-like"/>
    <property type="match status" value="1"/>
</dbReference>
<dbReference type="InterPro" id="IPR045584">
    <property type="entry name" value="Pilin-like"/>
</dbReference>
<dbReference type="GO" id="GO:0005886">
    <property type="term" value="C:plasma membrane"/>
    <property type="evidence" value="ECO:0007669"/>
    <property type="project" value="UniProtKB-SubCell"/>
</dbReference>
<evidence type="ECO:0000313" key="13">
    <source>
        <dbReference type="EMBL" id="OGI68993.1"/>
    </source>
</evidence>
<dbReference type="GO" id="GO:0009306">
    <property type="term" value="P:protein secretion"/>
    <property type="evidence" value="ECO:0007669"/>
    <property type="project" value="InterPro"/>
</dbReference>
<evidence type="ECO:0000256" key="9">
    <source>
        <dbReference type="ARBA" id="ARBA00023136"/>
    </source>
</evidence>
<dbReference type="EMBL" id="MFSP01000031">
    <property type="protein sequence ID" value="OGI68993.1"/>
    <property type="molecule type" value="Genomic_DNA"/>
</dbReference>
<dbReference type="SUPFAM" id="SSF54523">
    <property type="entry name" value="Pili subunits"/>
    <property type="match status" value="1"/>
</dbReference>
<dbReference type="Pfam" id="PF21687">
    <property type="entry name" value="T2SSK_1st"/>
    <property type="match status" value="1"/>
</dbReference>
<evidence type="ECO:0000313" key="14">
    <source>
        <dbReference type="Proteomes" id="UP000179076"/>
    </source>
</evidence>
<keyword evidence="3 10" id="KW-0813">Transport</keyword>
<comment type="caution">
    <text evidence="13">The sequence shown here is derived from an EMBL/GenBank/DDBJ whole genome shotgun (WGS) entry which is preliminary data.</text>
</comment>
<dbReference type="PANTHER" id="PTHR38831">
    <property type="entry name" value="TYPE II SECRETION SYSTEM PROTEIN K"/>
    <property type="match status" value="1"/>
</dbReference>
<evidence type="ECO:0000256" key="4">
    <source>
        <dbReference type="ARBA" id="ARBA00022475"/>
    </source>
</evidence>
<evidence type="ECO:0000256" key="2">
    <source>
        <dbReference type="ARBA" id="ARBA00007246"/>
    </source>
</evidence>
<keyword evidence="6" id="KW-0812">Transmembrane</keyword>
<evidence type="ECO:0000256" key="7">
    <source>
        <dbReference type="ARBA" id="ARBA00022927"/>
    </source>
</evidence>
<evidence type="ECO:0000256" key="10">
    <source>
        <dbReference type="PIRNR" id="PIRNR002786"/>
    </source>
</evidence>
<keyword evidence="8" id="KW-1133">Transmembrane helix</keyword>
<keyword evidence="4 10" id="KW-1003">Cell membrane</keyword>